<sequence length="505" mass="54371">MTYTTRREFLSALALASIPSILPASTQGRNRAGYSAPRLDKRDFGPVRERILKEIAAGSATGAAVAVVHKGRIIWEEGFGWANREAAVKATSRTPFNLASLTKPFTTTMLMALVAEGKLSLDDPANKYLAKSKIIGTNGNADVATVRQLGAHVSGLPKMFAMYDRNEANLALSSEALLAEYGSLAYPPGSCYEYSNIGFAALSAIASNLTGVEIGPLITQRVLTPLGLDDSFFDTDVTRLSTGAARYDSSGNPIPYYTTATPASGELYASAHDLARFAMFNMNNRDRARILDDRWMEELHKPVFVGPSGVATTFGWFTQHLKSGEQVLFKGGGQPGVATALRMVPAEDLACLVLTNRSDGDELCQSICNEILSSYLPEWRQPEDNSGPSPSPFVITPELSGHWQGTLTNDGMQMQVRLHIESSDSATLQLGQKPAEKIIEMHLEGIGFTGTSTGVIESPDVIRTGAKTLNLKLIPHEGKLVGRILATDSKTVTLPYVLGLKRASA</sequence>
<accession>A0ABW1EJJ2</accession>
<dbReference type="EMBL" id="JBHSPH010000003">
    <property type="protein sequence ID" value="MFC5863143.1"/>
    <property type="molecule type" value="Genomic_DNA"/>
</dbReference>
<dbReference type="Gene3D" id="3.40.710.10">
    <property type="entry name" value="DD-peptidase/beta-lactamase superfamily"/>
    <property type="match status" value="1"/>
</dbReference>
<dbReference type="Pfam" id="PF00144">
    <property type="entry name" value="Beta-lactamase"/>
    <property type="match status" value="1"/>
</dbReference>
<comment type="similarity">
    <text evidence="1">Belongs to the beta-lactamase family.</text>
</comment>
<dbReference type="EC" id="3.-.-.-" evidence="3"/>
<evidence type="ECO:0000313" key="3">
    <source>
        <dbReference type="EMBL" id="MFC5863143.1"/>
    </source>
</evidence>
<dbReference type="InterPro" id="IPR012338">
    <property type="entry name" value="Beta-lactam/transpept-like"/>
</dbReference>
<evidence type="ECO:0000256" key="1">
    <source>
        <dbReference type="ARBA" id="ARBA00038473"/>
    </source>
</evidence>
<keyword evidence="3" id="KW-0378">Hydrolase</keyword>
<organism evidence="3 4">
    <name type="scientific">Acidicapsa dinghuensis</name>
    <dbReference type="NCBI Taxonomy" id="2218256"/>
    <lineage>
        <taxon>Bacteria</taxon>
        <taxon>Pseudomonadati</taxon>
        <taxon>Acidobacteriota</taxon>
        <taxon>Terriglobia</taxon>
        <taxon>Terriglobales</taxon>
        <taxon>Acidobacteriaceae</taxon>
        <taxon>Acidicapsa</taxon>
    </lineage>
</organism>
<reference evidence="4" key="1">
    <citation type="journal article" date="2019" name="Int. J. Syst. Evol. Microbiol.">
        <title>The Global Catalogue of Microorganisms (GCM) 10K type strain sequencing project: providing services to taxonomists for standard genome sequencing and annotation.</title>
        <authorList>
            <consortium name="The Broad Institute Genomics Platform"/>
            <consortium name="The Broad Institute Genome Sequencing Center for Infectious Disease"/>
            <person name="Wu L."/>
            <person name="Ma J."/>
        </authorList>
    </citation>
    <scope>NUCLEOTIDE SEQUENCE [LARGE SCALE GENOMIC DNA]</scope>
    <source>
        <strain evidence="4">JCM 4087</strain>
    </source>
</reference>
<dbReference type="GO" id="GO:0016787">
    <property type="term" value="F:hydrolase activity"/>
    <property type="evidence" value="ECO:0007669"/>
    <property type="project" value="UniProtKB-KW"/>
</dbReference>
<evidence type="ECO:0000313" key="4">
    <source>
        <dbReference type="Proteomes" id="UP001596091"/>
    </source>
</evidence>
<gene>
    <name evidence="3" type="ORF">ACFPT7_12630</name>
</gene>
<dbReference type="RefSeq" id="WP_263339612.1">
    <property type="nucleotide sequence ID" value="NZ_JAGSYH010000005.1"/>
</dbReference>
<feature type="domain" description="Beta-lactamase-related" evidence="2">
    <location>
        <begin position="52"/>
        <end position="360"/>
    </location>
</feature>
<proteinExistence type="inferred from homology"/>
<dbReference type="SUPFAM" id="SSF56601">
    <property type="entry name" value="beta-lactamase/transpeptidase-like"/>
    <property type="match status" value="1"/>
</dbReference>
<dbReference type="InterPro" id="IPR001466">
    <property type="entry name" value="Beta-lactam-related"/>
</dbReference>
<name>A0ABW1EJJ2_9BACT</name>
<keyword evidence="4" id="KW-1185">Reference proteome</keyword>
<comment type="caution">
    <text evidence="3">The sequence shown here is derived from an EMBL/GenBank/DDBJ whole genome shotgun (WGS) entry which is preliminary data.</text>
</comment>
<dbReference type="PANTHER" id="PTHR22935:SF95">
    <property type="entry name" value="BETA-LACTAMASE-LIKE 1-RELATED"/>
    <property type="match status" value="1"/>
</dbReference>
<dbReference type="PANTHER" id="PTHR22935">
    <property type="entry name" value="PENICILLIN-BINDING PROTEIN"/>
    <property type="match status" value="1"/>
</dbReference>
<protein>
    <submittedName>
        <fullName evidence="3">Serine hydrolase domain-containing protein</fullName>
        <ecNumber evidence="3">3.-.-.-</ecNumber>
    </submittedName>
</protein>
<dbReference type="Proteomes" id="UP001596091">
    <property type="component" value="Unassembled WGS sequence"/>
</dbReference>
<dbReference type="InterPro" id="IPR051478">
    <property type="entry name" value="Beta-lactamase-like_AB/R"/>
</dbReference>
<evidence type="ECO:0000259" key="2">
    <source>
        <dbReference type="Pfam" id="PF00144"/>
    </source>
</evidence>